<evidence type="ECO:0000313" key="6">
    <source>
        <dbReference type="EMBL" id="MFD1708325.1"/>
    </source>
</evidence>
<comment type="caution">
    <text evidence="6">The sequence shown here is derived from an EMBL/GenBank/DDBJ whole genome shotgun (WGS) entry which is preliminary data.</text>
</comment>
<comment type="similarity">
    <text evidence="1">Belongs to the cysteine dioxygenase family.</text>
</comment>
<organism evidence="6 7">
    <name type="scientific">Siminovitchia sediminis</name>
    <dbReference type="NCBI Taxonomy" id="1274353"/>
    <lineage>
        <taxon>Bacteria</taxon>
        <taxon>Bacillati</taxon>
        <taxon>Bacillota</taxon>
        <taxon>Bacilli</taxon>
        <taxon>Bacillales</taxon>
        <taxon>Bacillaceae</taxon>
        <taxon>Siminovitchia</taxon>
    </lineage>
</organism>
<dbReference type="InterPro" id="IPR011051">
    <property type="entry name" value="RmlC_Cupin_sf"/>
</dbReference>
<keyword evidence="5" id="KW-0408">Iron</keyword>
<dbReference type="SUPFAM" id="SSF51182">
    <property type="entry name" value="RmlC-like cupins"/>
    <property type="match status" value="1"/>
</dbReference>
<protein>
    <submittedName>
        <fullName evidence="6">Cysteine dioxygenase</fullName>
    </submittedName>
</protein>
<sequence length="192" mass="21869">MNYKTEAYQLEDFIREMTDIVEKTDSEADRVSKAEHLVGKLIRSISWLTEDKRKPSNEGYARYSLYVDPQDRFEVLVLVWQPGHKTSLHDHDGTWGVEGIVSGQVRVTNYIQEGNVSKNVVRLRHTGSIVVQEQDTGTLLPPADCHTLEVEGDQPAITIHVYGKQLCHFKVFEPTGEKELYNAKVSYVKYSG</sequence>
<evidence type="ECO:0000256" key="3">
    <source>
        <dbReference type="ARBA" id="ARBA00022964"/>
    </source>
</evidence>
<dbReference type="CDD" id="cd10548">
    <property type="entry name" value="cupin_CDO"/>
    <property type="match status" value="1"/>
</dbReference>
<dbReference type="InterPro" id="IPR014710">
    <property type="entry name" value="RmlC-like_jellyroll"/>
</dbReference>
<keyword evidence="3 6" id="KW-0223">Dioxygenase</keyword>
<dbReference type="RefSeq" id="WP_380775486.1">
    <property type="nucleotide sequence ID" value="NZ_JBHUEO010000068.1"/>
</dbReference>
<gene>
    <name evidence="6" type="ORF">ACFSCZ_16535</name>
</gene>
<evidence type="ECO:0000256" key="4">
    <source>
        <dbReference type="ARBA" id="ARBA00023002"/>
    </source>
</evidence>
<dbReference type="Gene3D" id="2.60.120.10">
    <property type="entry name" value="Jelly Rolls"/>
    <property type="match status" value="1"/>
</dbReference>
<evidence type="ECO:0000256" key="5">
    <source>
        <dbReference type="ARBA" id="ARBA00023004"/>
    </source>
</evidence>
<dbReference type="EMBL" id="JBHUEO010000068">
    <property type="protein sequence ID" value="MFD1708325.1"/>
    <property type="molecule type" value="Genomic_DNA"/>
</dbReference>
<proteinExistence type="inferred from homology"/>
<evidence type="ECO:0000256" key="2">
    <source>
        <dbReference type="ARBA" id="ARBA00022723"/>
    </source>
</evidence>
<dbReference type="Proteomes" id="UP001597301">
    <property type="component" value="Unassembled WGS sequence"/>
</dbReference>
<reference evidence="7" key="1">
    <citation type="journal article" date="2019" name="Int. J. Syst. Evol. Microbiol.">
        <title>The Global Catalogue of Microorganisms (GCM) 10K type strain sequencing project: providing services to taxonomists for standard genome sequencing and annotation.</title>
        <authorList>
            <consortium name="The Broad Institute Genomics Platform"/>
            <consortium name="The Broad Institute Genome Sequencing Center for Infectious Disease"/>
            <person name="Wu L."/>
            <person name="Ma J."/>
        </authorList>
    </citation>
    <scope>NUCLEOTIDE SEQUENCE [LARGE SCALE GENOMIC DNA]</scope>
    <source>
        <strain evidence="7">CGMCC 1.12295</strain>
    </source>
</reference>
<keyword evidence="4" id="KW-0560">Oxidoreductase</keyword>
<evidence type="ECO:0000313" key="7">
    <source>
        <dbReference type="Proteomes" id="UP001597301"/>
    </source>
</evidence>
<name>A0ABW4KPZ0_9BACI</name>
<dbReference type="PANTHER" id="PTHR12918:SF1">
    <property type="entry name" value="CYSTEINE DIOXYGENASE TYPE 1"/>
    <property type="match status" value="1"/>
</dbReference>
<dbReference type="InterPro" id="IPR010300">
    <property type="entry name" value="CDO_1"/>
</dbReference>
<dbReference type="PANTHER" id="PTHR12918">
    <property type="entry name" value="CYSTEINE DIOXYGENASE"/>
    <property type="match status" value="1"/>
</dbReference>
<keyword evidence="2" id="KW-0479">Metal-binding</keyword>
<keyword evidence="7" id="KW-1185">Reference proteome</keyword>
<evidence type="ECO:0000256" key="1">
    <source>
        <dbReference type="ARBA" id="ARBA00006622"/>
    </source>
</evidence>
<dbReference type="GO" id="GO:0051213">
    <property type="term" value="F:dioxygenase activity"/>
    <property type="evidence" value="ECO:0007669"/>
    <property type="project" value="UniProtKB-KW"/>
</dbReference>
<accession>A0ABW4KPZ0</accession>
<dbReference type="Pfam" id="PF05995">
    <property type="entry name" value="CDO_I"/>
    <property type="match status" value="1"/>
</dbReference>